<reference evidence="3 4" key="1">
    <citation type="submission" date="2014-06" db="EMBL/GenBank/DDBJ databases">
        <authorList>
            <person name="Swart Estienne"/>
        </authorList>
    </citation>
    <scope>NUCLEOTIDE SEQUENCE [LARGE SCALE GENOMIC DNA]</scope>
    <source>
        <strain evidence="3 4">130c</strain>
    </source>
</reference>
<feature type="transmembrane region" description="Helical" evidence="1">
    <location>
        <begin position="458"/>
        <end position="482"/>
    </location>
</feature>
<gene>
    <name evidence="3" type="primary">Contig9390.g10035</name>
    <name evidence="3" type="ORF">STYLEM_16594</name>
</gene>
<evidence type="ECO:0000256" key="1">
    <source>
        <dbReference type="SAM" id="Phobius"/>
    </source>
</evidence>
<feature type="chain" id="PRO_5001729801" evidence="2">
    <location>
        <begin position="23"/>
        <end position="494"/>
    </location>
</feature>
<dbReference type="InParanoid" id="A0A078AZB5"/>
<evidence type="ECO:0000313" key="3">
    <source>
        <dbReference type="EMBL" id="CDW87489.1"/>
    </source>
</evidence>
<protein>
    <submittedName>
        <fullName evidence="3">Uncharacterized protein</fullName>
    </submittedName>
</protein>
<evidence type="ECO:0000256" key="2">
    <source>
        <dbReference type="SAM" id="SignalP"/>
    </source>
</evidence>
<dbReference type="Proteomes" id="UP000039865">
    <property type="component" value="Unassembled WGS sequence"/>
</dbReference>
<keyword evidence="1" id="KW-0812">Transmembrane</keyword>
<organism evidence="3 4">
    <name type="scientific">Stylonychia lemnae</name>
    <name type="common">Ciliate</name>
    <dbReference type="NCBI Taxonomy" id="5949"/>
    <lineage>
        <taxon>Eukaryota</taxon>
        <taxon>Sar</taxon>
        <taxon>Alveolata</taxon>
        <taxon>Ciliophora</taxon>
        <taxon>Intramacronucleata</taxon>
        <taxon>Spirotrichea</taxon>
        <taxon>Stichotrichia</taxon>
        <taxon>Sporadotrichida</taxon>
        <taxon>Oxytrichidae</taxon>
        <taxon>Stylonychinae</taxon>
        <taxon>Stylonychia</taxon>
    </lineage>
</organism>
<name>A0A078AZB5_STYLE</name>
<keyword evidence="1" id="KW-0472">Membrane</keyword>
<proteinExistence type="predicted"/>
<dbReference type="EMBL" id="CCKQ01015660">
    <property type="protein sequence ID" value="CDW87489.1"/>
    <property type="molecule type" value="Genomic_DNA"/>
</dbReference>
<dbReference type="AlphaFoldDB" id="A0A078AZB5"/>
<dbReference type="OrthoDB" id="10499261at2759"/>
<keyword evidence="1" id="KW-1133">Transmembrane helix</keyword>
<keyword evidence="2" id="KW-0732">Signal</keyword>
<accession>A0A078AZB5</accession>
<keyword evidence="4" id="KW-1185">Reference proteome</keyword>
<evidence type="ECO:0000313" key="4">
    <source>
        <dbReference type="Proteomes" id="UP000039865"/>
    </source>
</evidence>
<feature type="signal peptide" evidence="2">
    <location>
        <begin position="1"/>
        <end position="22"/>
    </location>
</feature>
<sequence>MSSQKQYISILFLVLFLGTIESQISKEFQFIHDQLQDKLEDGPHMSMFQKWIDNLVELYEIVTDSDDYKRKSRISHEKSGALRSGEGTEAEIFEKIRKLEERKKYKKMLDNKQFSNNPSENQKIYEIYLEEFKRQVKNDNIDLVPVHIFETPRTEKHFAAKSGHRVLQEAELQRNVIKKLVEPYPTQCYNSGKLVNQTQRYYECTKQDEPNSEKFRVTLETYNFFQNHTRHYQCTTYLKETPVCVCPKGYYEYQCALQTQTKCFVKITSPAFYKGCKGEDSPAYMYSIPGFDPCFPLNFSEPQEIKYQLICQGQDDTGLIDVTRENVGYAYRDVVKAPQYDAFHYIATNPETKFSIMNAESMKVQFTFQDWKWLSQTTKFGDDVNDPLLLTGQSEGSLMIDFSKLEQSDATGDSYYVVGGRAYFEADVLGLYVTSFTSKGFFDKLGYVEPLADDNKDLILALEIAIPLAVVIIGGIIAYCCCVQKKRKMPIHDD</sequence>